<accession>A0ABS3R0I0</accession>
<feature type="transmembrane region" description="Helical" evidence="9">
    <location>
        <begin position="84"/>
        <end position="107"/>
    </location>
</feature>
<protein>
    <recommendedName>
        <fullName evidence="2">histidine kinase</fullName>
        <ecNumber evidence="2">2.7.13.3</ecNumber>
    </recommendedName>
</protein>
<gene>
    <name evidence="11" type="ORF">J4557_18570</name>
</gene>
<dbReference type="InterPro" id="IPR011712">
    <property type="entry name" value="Sig_transdc_His_kin_sub3_dim/P"/>
</dbReference>
<keyword evidence="9" id="KW-0812">Transmembrane</keyword>
<dbReference type="EMBL" id="JAGEOK010000011">
    <property type="protein sequence ID" value="MBO2439532.1"/>
    <property type="molecule type" value="Genomic_DNA"/>
</dbReference>
<keyword evidence="3" id="KW-0597">Phosphoprotein</keyword>
<dbReference type="InterPro" id="IPR036890">
    <property type="entry name" value="HATPase_C_sf"/>
</dbReference>
<feature type="domain" description="Signal transduction histidine kinase subgroup 3 dimerisation and phosphoacceptor" evidence="10">
    <location>
        <begin position="197"/>
        <end position="260"/>
    </location>
</feature>
<comment type="catalytic activity">
    <reaction evidence="1">
        <text>ATP + protein L-histidine = ADP + protein N-phospho-L-histidine.</text>
        <dbReference type="EC" id="2.7.13.3"/>
    </reaction>
</comment>
<keyword evidence="6 11" id="KW-0418">Kinase</keyword>
<organism evidence="11 12">
    <name type="scientific">Actinomadura nitritigenes</name>
    <dbReference type="NCBI Taxonomy" id="134602"/>
    <lineage>
        <taxon>Bacteria</taxon>
        <taxon>Bacillati</taxon>
        <taxon>Actinomycetota</taxon>
        <taxon>Actinomycetes</taxon>
        <taxon>Streptosporangiales</taxon>
        <taxon>Thermomonosporaceae</taxon>
        <taxon>Actinomadura</taxon>
    </lineage>
</organism>
<keyword evidence="4" id="KW-0808">Transferase</keyword>
<comment type="caution">
    <text evidence="11">The sequence shown here is derived from an EMBL/GenBank/DDBJ whole genome shotgun (WGS) entry which is preliminary data.</text>
</comment>
<feature type="transmembrane region" description="Helical" evidence="9">
    <location>
        <begin position="144"/>
        <end position="165"/>
    </location>
</feature>
<evidence type="ECO:0000256" key="9">
    <source>
        <dbReference type="SAM" id="Phobius"/>
    </source>
</evidence>
<dbReference type="GO" id="GO:0016301">
    <property type="term" value="F:kinase activity"/>
    <property type="evidence" value="ECO:0007669"/>
    <property type="project" value="UniProtKB-KW"/>
</dbReference>
<evidence type="ECO:0000313" key="11">
    <source>
        <dbReference type="EMBL" id="MBO2439532.1"/>
    </source>
</evidence>
<reference evidence="11 12" key="1">
    <citation type="submission" date="2021-03" db="EMBL/GenBank/DDBJ databases">
        <authorList>
            <person name="Kanchanasin P."/>
            <person name="Saeng-In P."/>
            <person name="Phongsopitanun W."/>
            <person name="Yuki M."/>
            <person name="Kudo T."/>
            <person name="Ohkuma M."/>
            <person name="Tanasupawat S."/>
        </authorList>
    </citation>
    <scope>NUCLEOTIDE SEQUENCE [LARGE SCALE GENOMIC DNA]</scope>
    <source>
        <strain evidence="11 12">L46</strain>
    </source>
</reference>
<keyword evidence="7" id="KW-0067">ATP-binding</keyword>
<dbReference type="RefSeq" id="WP_208267977.1">
    <property type="nucleotide sequence ID" value="NZ_JAGEOK010000011.1"/>
</dbReference>
<keyword evidence="8" id="KW-0902">Two-component regulatory system</keyword>
<evidence type="ECO:0000256" key="1">
    <source>
        <dbReference type="ARBA" id="ARBA00000085"/>
    </source>
</evidence>
<dbReference type="Gene3D" id="3.30.565.10">
    <property type="entry name" value="Histidine kinase-like ATPase, C-terminal domain"/>
    <property type="match status" value="1"/>
</dbReference>
<dbReference type="EC" id="2.7.13.3" evidence="2"/>
<dbReference type="CDD" id="cd16917">
    <property type="entry name" value="HATPase_UhpB-NarQ-NarX-like"/>
    <property type="match status" value="1"/>
</dbReference>
<evidence type="ECO:0000256" key="8">
    <source>
        <dbReference type="ARBA" id="ARBA00023012"/>
    </source>
</evidence>
<evidence type="ECO:0000256" key="3">
    <source>
        <dbReference type="ARBA" id="ARBA00022553"/>
    </source>
</evidence>
<dbReference type="InterPro" id="IPR050482">
    <property type="entry name" value="Sensor_HK_TwoCompSys"/>
</dbReference>
<keyword evidence="5" id="KW-0547">Nucleotide-binding</keyword>
<evidence type="ECO:0000313" key="12">
    <source>
        <dbReference type="Proteomes" id="UP000666915"/>
    </source>
</evidence>
<keyword evidence="9" id="KW-1133">Transmembrane helix</keyword>
<evidence type="ECO:0000256" key="7">
    <source>
        <dbReference type="ARBA" id="ARBA00022840"/>
    </source>
</evidence>
<evidence type="ECO:0000256" key="4">
    <source>
        <dbReference type="ARBA" id="ARBA00022679"/>
    </source>
</evidence>
<evidence type="ECO:0000256" key="5">
    <source>
        <dbReference type="ARBA" id="ARBA00022741"/>
    </source>
</evidence>
<evidence type="ECO:0000256" key="2">
    <source>
        <dbReference type="ARBA" id="ARBA00012438"/>
    </source>
</evidence>
<keyword evidence="12" id="KW-1185">Reference proteome</keyword>
<dbReference type="PANTHER" id="PTHR24421:SF10">
    <property type="entry name" value="NITRATE_NITRITE SENSOR PROTEIN NARQ"/>
    <property type="match status" value="1"/>
</dbReference>
<dbReference type="Gene3D" id="1.20.5.1930">
    <property type="match status" value="1"/>
</dbReference>
<dbReference type="PANTHER" id="PTHR24421">
    <property type="entry name" value="NITRATE/NITRITE SENSOR PROTEIN NARX-RELATED"/>
    <property type="match status" value="1"/>
</dbReference>
<feature type="transmembrane region" description="Helical" evidence="9">
    <location>
        <begin position="59"/>
        <end position="78"/>
    </location>
</feature>
<dbReference type="Pfam" id="PF07730">
    <property type="entry name" value="HisKA_3"/>
    <property type="match status" value="1"/>
</dbReference>
<name>A0ABS3R0I0_9ACTN</name>
<keyword evidence="9" id="KW-0472">Membrane</keyword>
<feature type="transmembrane region" description="Helical" evidence="9">
    <location>
        <begin position="119"/>
        <end position="138"/>
    </location>
</feature>
<dbReference type="SUPFAM" id="SSF55874">
    <property type="entry name" value="ATPase domain of HSP90 chaperone/DNA topoisomerase II/histidine kinase"/>
    <property type="match status" value="1"/>
</dbReference>
<dbReference type="Proteomes" id="UP000666915">
    <property type="component" value="Unassembled WGS sequence"/>
</dbReference>
<feature type="transmembrane region" description="Helical" evidence="9">
    <location>
        <begin position="28"/>
        <end position="47"/>
    </location>
</feature>
<proteinExistence type="predicted"/>
<sequence>MDPAGPSPATGPSRLAGPLDLRRPWRDWLGDLGVTAGAAVLGLLLLQGTLDDPTPGQRIVVPLDLSVGAASLVFLLLFRRRFPVAVAVTMVFAQWTATSTLGTAAAAMYSLAMLRPWRTLLPVAAANMALITTLFWITSPWDQFRQGIVIFGLIYAVLITTGMLVRSRRQLIASMEERARAAEEGQRLRVEEARLLERERIAREMHDVLAHRISLLAVHAGALEFRPDAPADQRAAAGVIRQSAYEAMEDLREVIGVLRGDPGGADADRPQPALADVPDLVRESSSAGSEVVLDDRVPDPAGIPVRVGRHAYRIVQEGLTNARKHAPGAGVRVTLEAPGGTALTIEIVNPIPPGPPPAAALPGAGAGLVGLGERVALLGGTLEHGRTGDGRFRLRARLPLPG</sequence>
<evidence type="ECO:0000259" key="10">
    <source>
        <dbReference type="Pfam" id="PF07730"/>
    </source>
</evidence>
<evidence type="ECO:0000256" key="6">
    <source>
        <dbReference type="ARBA" id="ARBA00022777"/>
    </source>
</evidence>